<protein>
    <submittedName>
        <fullName evidence="2">Uncharacterized protein DUF2490</fullName>
    </submittedName>
</protein>
<name>A0A368ZDB9_9FLAO</name>
<dbReference type="InterPro" id="IPR019619">
    <property type="entry name" value="DUF2490"/>
</dbReference>
<reference evidence="2 3" key="1">
    <citation type="submission" date="2018-07" db="EMBL/GenBank/DDBJ databases">
        <title>Genomic Encyclopedia of Type Strains, Phase III (KMG-III): the genomes of soil and plant-associated and newly described type strains.</title>
        <authorList>
            <person name="Whitman W."/>
        </authorList>
    </citation>
    <scope>NUCLEOTIDE SEQUENCE [LARGE SCALE GENOMIC DNA]</scope>
    <source>
        <strain evidence="2 3">CECT 7958</strain>
    </source>
</reference>
<keyword evidence="3" id="KW-1185">Reference proteome</keyword>
<keyword evidence="1" id="KW-0732">Signal</keyword>
<proteinExistence type="predicted"/>
<evidence type="ECO:0000313" key="2">
    <source>
        <dbReference type="EMBL" id="RCW91249.1"/>
    </source>
</evidence>
<evidence type="ECO:0000313" key="3">
    <source>
        <dbReference type="Proteomes" id="UP000253436"/>
    </source>
</evidence>
<dbReference type="Proteomes" id="UP000253436">
    <property type="component" value="Unassembled WGS sequence"/>
</dbReference>
<comment type="caution">
    <text evidence="2">The sequence shown here is derived from an EMBL/GenBank/DDBJ whole genome shotgun (WGS) entry which is preliminary data.</text>
</comment>
<feature type="chain" id="PRO_5016654068" evidence="1">
    <location>
        <begin position="22"/>
        <end position="232"/>
    </location>
</feature>
<dbReference type="OrthoDB" id="1118734at2"/>
<dbReference type="Pfam" id="PF10677">
    <property type="entry name" value="DUF2490"/>
    <property type="match status" value="1"/>
</dbReference>
<organism evidence="2 3">
    <name type="scientific">Winogradskyella arenosi</name>
    <dbReference type="NCBI Taxonomy" id="533325"/>
    <lineage>
        <taxon>Bacteria</taxon>
        <taxon>Pseudomonadati</taxon>
        <taxon>Bacteroidota</taxon>
        <taxon>Flavobacteriia</taxon>
        <taxon>Flavobacteriales</taxon>
        <taxon>Flavobacteriaceae</taxon>
        <taxon>Winogradskyella</taxon>
    </lineage>
</organism>
<sequence>MMKNNLLLIWILLLWSSTLFAQKTSEDYFGAWYTVGVQHRFSDHFSLTPYAELRFYEPTSNYNLTFLSLNANYHFKNSQTLTLAYAYLDIDSVLDADNMPNTIENRIMEQYSKKHKLGALSLQHRFRLEQRFLKYTDRNEIQHRFRYRLSLKYPLNSTFFLGLREEAFVNFQDQVFHENRFYIGLGIYIKKQVQLQMSYMKHHVRKNNLNRIQVGLSIQTGSKAPKPTATPQ</sequence>
<dbReference type="EMBL" id="QPJO01000003">
    <property type="protein sequence ID" value="RCW91249.1"/>
    <property type="molecule type" value="Genomic_DNA"/>
</dbReference>
<gene>
    <name evidence="2" type="ORF">DFQ08_10375</name>
</gene>
<feature type="signal peptide" evidence="1">
    <location>
        <begin position="1"/>
        <end position="21"/>
    </location>
</feature>
<evidence type="ECO:0000256" key="1">
    <source>
        <dbReference type="SAM" id="SignalP"/>
    </source>
</evidence>
<dbReference type="RefSeq" id="WP_114309774.1">
    <property type="nucleotide sequence ID" value="NZ_QPJO01000003.1"/>
</dbReference>
<dbReference type="AlphaFoldDB" id="A0A368ZDB9"/>
<accession>A0A368ZDB9</accession>